<feature type="transmembrane region" description="Helical" evidence="1">
    <location>
        <begin position="120"/>
        <end position="150"/>
    </location>
</feature>
<proteinExistence type="predicted"/>
<name>H2YS50_CIOSA</name>
<dbReference type="AlphaFoldDB" id="H2YS50"/>
<protein>
    <submittedName>
        <fullName evidence="2">Uncharacterized protein</fullName>
    </submittedName>
</protein>
<reference evidence="2" key="3">
    <citation type="submission" date="2025-09" db="UniProtKB">
        <authorList>
            <consortium name="Ensembl"/>
        </authorList>
    </citation>
    <scope>IDENTIFICATION</scope>
</reference>
<sequence>MRSSLEKEMPTNTGVFDTTVDQPFMQFAVEEEIKQLRDLPRRQRPYLREDNEDIAVRDQGVATGGDIIDRVTYAVFSIARAFIEVAKRIDDGMSLAIDTIARRYRHNLDRQTVKAIKVGGIAVTVIVFLVNYMGWGLVTACILGIVLAGITQF</sequence>
<keyword evidence="1" id="KW-0472">Membrane</keyword>
<reference evidence="3" key="1">
    <citation type="submission" date="2003-08" db="EMBL/GenBank/DDBJ databases">
        <authorList>
            <person name="Birren B."/>
            <person name="Nusbaum C."/>
            <person name="Abebe A."/>
            <person name="Abouelleil A."/>
            <person name="Adekoya E."/>
            <person name="Ait-zahra M."/>
            <person name="Allen N."/>
            <person name="Allen T."/>
            <person name="An P."/>
            <person name="Anderson M."/>
            <person name="Anderson S."/>
            <person name="Arachchi H."/>
            <person name="Armbruster J."/>
            <person name="Bachantsang P."/>
            <person name="Baldwin J."/>
            <person name="Barry A."/>
            <person name="Bayul T."/>
            <person name="Blitshsteyn B."/>
            <person name="Bloom T."/>
            <person name="Blye J."/>
            <person name="Boguslavskiy L."/>
            <person name="Borowsky M."/>
            <person name="Boukhgalter B."/>
            <person name="Brunache A."/>
            <person name="Butler J."/>
            <person name="Calixte N."/>
            <person name="Calvo S."/>
            <person name="Camarata J."/>
            <person name="Campo K."/>
            <person name="Chang J."/>
            <person name="Cheshatsang Y."/>
            <person name="Citroen M."/>
            <person name="Collymore A."/>
            <person name="Considine T."/>
            <person name="Cook A."/>
            <person name="Cooke P."/>
            <person name="Corum B."/>
            <person name="Cuomo C."/>
            <person name="David R."/>
            <person name="Dawoe T."/>
            <person name="Degray S."/>
            <person name="Dodge S."/>
            <person name="Dooley K."/>
            <person name="Dorje P."/>
            <person name="Dorjee K."/>
            <person name="Dorris L."/>
            <person name="Duffey N."/>
            <person name="Dupes A."/>
            <person name="Elkins T."/>
            <person name="Engels R."/>
            <person name="Erickson J."/>
            <person name="Farina A."/>
            <person name="Faro S."/>
            <person name="Ferreira P."/>
            <person name="Fischer H."/>
            <person name="Fitzgerald M."/>
            <person name="Foley K."/>
            <person name="Gage D."/>
            <person name="Galagan J."/>
            <person name="Gearin G."/>
            <person name="Gnerre S."/>
            <person name="Gnirke A."/>
            <person name="Goyette A."/>
            <person name="Graham J."/>
            <person name="Grandbois E."/>
            <person name="Gyaltsen K."/>
            <person name="Hafez N."/>
            <person name="Hagopian D."/>
            <person name="Hagos B."/>
            <person name="Hall J."/>
            <person name="Hatcher B."/>
            <person name="Heller A."/>
            <person name="Higgins H."/>
            <person name="Honan T."/>
            <person name="Horn A."/>
            <person name="Houde N."/>
            <person name="Hughes L."/>
            <person name="Hulme W."/>
            <person name="Husby E."/>
            <person name="Iliev I."/>
            <person name="Jaffe D."/>
            <person name="Jones C."/>
            <person name="Kamal M."/>
            <person name="Kamat A."/>
            <person name="Kamvysselis M."/>
            <person name="Karlsson E."/>
            <person name="Kells C."/>
            <person name="Kieu A."/>
            <person name="Kisner P."/>
            <person name="Kodira C."/>
            <person name="Kulbokas E."/>
            <person name="Labutti K."/>
            <person name="Lama D."/>
            <person name="Landers T."/>
            <person name="Leger J."/>
            <person name="Levine S."/>
            <person name="Lewis D."/>
            <person name="Lewis T."/>
            <person name="Lindblad-toh K."/>
            <person name="Liu X."/>
            <person name="Lokyitsang T."/>
            <person name="Lokyitsang Y."/>
            <person name="Lucien O."/>
            <person name="Lui A."/>
            <person name="Ma L.J."/>
            <person name="Mabbitt R."/>
            <person name="Macdonald J."/>
            <person name="Maclean C."/>
            <person name="Major J."/>
            <person name="Manning J."/>
            <person name="Marabella R."/>
            <person name="Maru K."/>
            <person name="Matthews C."/>
            <person name="Mauceli E."/>
            <person name="Mccarthy M."/>
            <person name="Mcdonough S."/>
            <person name="Mcghee T."/>
            <person name="Meldrim J."/>
            <person name="Meneus L."/>
            <person name="Mesirov J."/>
            <person name="Mihalev A."/>
            <person name="Mihova T."/>
            <person name="Mikkelsen T."/>
            <person name="Mlenga V."/>
            <person name="Moru K."/>
            <person name="Mozes J."/>
            <person name="Mulrain L."/>
            <person name="Munson G."/>
            <person name="Naylor J."/>
            <person name="Newes C."/>
            <person name="Nguyen C."/>
            <person name="Nguyen N."/>
            <person name="Nguyen T."/>
            <person name="Nicol R."/>
            <person name="Nielsen C."/>
            <person name="Nizzari M."/>
            <person name="Norbu C."/>
            <person name="Norbu N."/>
            <person name="O'donnell P."/>
            <person name="Okoawo O."/>
            <person name="O'leary S."/>
            <person name="Omotosho B."/>
            <person name="O'neill K."/>
            <person name="Osman S."/>
            <person name="Parker S."/>
            <person name="Perrin D."/>
            <person name="Phunkhang P."/>
            <person name="Piqani B."/>
            <person name="Purcell S."/>
            <person name="Rachupka T."/>
            <person name="Ramasamy U."/>
            <person name="Rameau R."/>
            <person name="Ray V."/>
            <person name="Raymond C."/>
            <person name="Retta R."/>
            <person name="Richardson S."/>
            <person name="Rise C."/>
            <person name="Rodriguez J."/>
            <person name="Rogers J."/>
            <person name="Rogov P."/>
            <person name="Rutman M."/>
            <person name="Schupbach R."/>
            <person name="Seaman C."/>
            <person name="Settipalli S."/>
            <person name="Sharpe T."/>
            <person name="Sheridan J."/>
            <person name="Sherpa N."/>
            <person name="Shi J."/>
            <person name="Smirnov S."/>
            <person name="Smith C."/>
            <person name="Sougnez C."/>
            <person name="Spencer B."/>
            <person name="Stalker J."/>
            <person name="Stange-thomann N."/>
            <person name="Stavropoulos S."/>
            <person name="Stetson K."/>
            <person name="Stone C."/>
            <person name="Stone S."/>
            <person name="Stubbs M."/>
            <person name="Talamas J."/>
            <person name="Tchuinga P."/>
            <person name="Tenzing P."/>
            <person name="Tesfaye S."/>
            <person name="Theodore J."/>
            <person name="Thoulutsang Y."/>
            <person name="Topham K."/>
            <person name="Towey S."/>
            <person name="Tsamla T."/>
            <person name="Tsomo N."/>
            <person name="Vallee D."/>
            <person name="Vassiliev H."/>
            <person name="Venkataraman V."/>
            <person name="Vinson J."/>
            <person name="Vo A."/>
            <person name="Wade C."/>
            <person name="Wang S."/>
            <person name="Wangchuk T."/>
            <person name="Wangdi T."/>
            <person name="Whittaker C."/>
            <person name="Wilkinson J."/>
            <person name="Wu Y."/>
            <person name="Wyman D."/>
            <person name="Yadav S."/>
            <person name="Yang S."/>
            <person name="Yang X."/>
            <person name="Yeager S."/>
            <person name="Yee E."/>
            <person name="Young G."/>
            <person name="Zainoun J."/>
            <person name="Zembeck L."/>
            <person name="Zimmer A."/>
            <person name="Zody M."/>
            <person name="Lander E."/>
        </authorList>
    </citation>
    <scope>NUCLEOTIDE SEQUENCE [LARGE SCALE GENOMIC DNA]</scope>
</reference>
<evidence type="ECO:0000313" key="3">
    <source>
        <dbReference type="Proteomes" id="UP000007875"/>
    </source>
</evidence>
<keyword evidence="1" id="KW-0812">Transmembrane</keyword>
<organism evidence="2 3">
    <name type="scientific">Ciona savignyi</name>
    <name type="common">Pacific transparent sea squirt</name>
    <dbReference type="NCBI Taxonomy" id="51511"/>
    <lineage>
        <taxon>Eukaryota</taxon>
        <taxon>Metazoa</taxon>
        <taxon>Chordata</taxon>
        <taxon>Tunicata</taxon>
        <taxon>Ascidiacea</taxon>
        <taxon>Phlebobranchia</taxon>
        <taxon>Cionidae</taxon>
        <taxon>Ciona</taxon>
    </lineage>
</organism>
<keyword evidence="1" id="KW-1133">Transmembrane helix</keyword>
<keyword evidence="3" id="KW-1185">Reference proteome</keyword>
<dbReference type="InParanoid" id="H2YS50"/>
<dbReference type="HOGENOM" id="CLU_1712637_0_0_1"/>
<dbReference type="Proteomes" id="UP000007875">
    <property type="component" value="Unassembled WGS sequence"/>
</dbReference>
<accession>H2YS50</accession>
<dbReference type="Ensembl" id="ENSCSAVT00000008268.1">
    <property type="protein sequence ID" value="ENSCSAVP00000008160.1"/>
    <property type="gene ID" value="ENSCSAVG00000004853.1"/>
</dbReference>
<evidence type="ECO:0000313" key="2">
    <source>
        <dbReference type="Ensembl" id="ENSCSAVP00000008160.1"/>
    </source>
</evidence>
<reference evidence="2" key="2">
    <citation type="submission" date="2025-08" db="UniProtKB">
        <authorList>
            <consortium name="Ensembl"/>
        </authorList>
    </citation>
    <scope>IDENTIFICATION</scope>
</reference>
<evidence type="ECO:0000256" key="1">
    <source>
        <dbReference type="SAM" id="Phobius"/>
    </source>
</evidence>